<dbReference type="InParanoid" id="A0A1S0TLE0"/>
<accession>A0A1S0TLE0</accession>
<gene>
    <name evidence="1" type="ORF">LOAG_12341</name>
</gene>
<evidence type="ECO:0000313" key="1">
    <source>
        <dbReference type="EMBL" id="EFO16168.2"/>
    </source>
</evidence>
<name>A0A1S0TLE0_LOALO</name>
<dbReference type="EMBL" id="JH712251">
    <property type="protein sequence ID" value="EFO16168.2"/>
    <property type="molecule type" value="Genomic_DNA"/>
</dbReference>
<proteinExistence type="predicted"/>
<dbReference type="RefSeq" id="XP_020301339.1">
    <property type="nucleotide sequence ID" value="XM_020448525.1"/>
</dbReference>
<dbReference type="GeneID" id="9949801"/>
<dbReference type="KEGG" id="loa:LOAG_12341"/>
<organism evidence="1">
    <name type="scientific">Loa loa</name>
    <name type="common">Eye worm</name>
    <name type="synonym">Filaria loa</name>
    <dbReference type="NCBI Taxonomy" id="7209"/>
    <lineage>
        <taxon>Eukaryota</taxon>
        <taxon>Metazoa</taxon>
        <taxon>Ecdysozoa</taxon>
        <taxon>Nematoda</taxon>
        <taxon>Chromadorea</taxon>
        <taxon>Rhabditida</taxon>
        <taxon>Spirurina</taxon>
        <taxon>Spiruromorpha</taxon>
        <taxon>Filarioidea</taxon>
        <taxon>Onchocercidae</taxon>
        <taxon>Loa</taxon>
    </lineage>
</organism>
<reference evidence="1" key="1">
    <citation type="submission" date="2012-04" db="EMBL/GenBank/DDBJ databases">
        <title>The Genome Sequence of Loa loa.</title>
        <authorList>
            <consortium name="The Broad Institute Genome Sequencing Platform"/>
            <consortium name="Broad Institute Genome Sequencing Center for Infectious Disease"/>
            <person name="Nutman T.B."/>
            <person name="Fink D.L."/>
            <person name="Russ C."/>
            <person name="Young S."/>
            <person name="Zeng Q."/>
            <person name="Gargeya S."/>
            <person name="Alvarado L."/>
            <person name="Berlin A."/>
            <person name="Chapman S.B."/>
            <person name="Chen Z."/>
            <person name="Freedman E."/>
            <person name="Gellesch M."/>
            <person name="Goldberg J."/>
            <person name="Griggs A."/>
            <person name="Gujja S."/>
            <person name="Heilman E.R."/>
            <person name="Heiman D."/>
            <person name="Howarth C."/>
            <person name="Mehta T."/>
            <person name="Neiman D."/>
            <person name="Pearson M."/>
            <person name="Roberts A."/>
            <person name="Saif S."/>
            <person name="Shea T."/>
            <person name="Shenoy N."/>
            <person name="Sisk P."/>
            <person name="Stolte C."/>
            <person name="Sykes S."/>
            <person name="White J."/>
            <person name="Yandava C."/>
            <person name="Haas B."/>
            <person name="Henn M.R."/>
            <person name="Nusbaum C."/>
            <person name="Birren B."/>
        </authorList>
    </citation>
    <scope>NUCLEOTIDE SEQUENCE [LARGE SCALE GENOMIC DNA]</scope>
</reference>
<dbReference type="OrthoDB" id="5858476at2759"/>
<dbReference type="AlphaFoldDB" id="A0A1S0TLE0"/>
<sequence length="149" mass="16920">MVQAMNIQELPLSVFGPSNGIENEESYGIYDELEFATLAQNGPGYEHPRIVAKQKTSTAVTTKAELVTTIFETTDEYNVENKEIQKLTDKKGYKEAEYEDITIGSNLNDLLANLPDEVNADSLQKMFHDSVENRRTLMRSFDYLMDQVN</sequence>
<protein>
    <submittedName>
        <fullName evidence="1">Uncharacterized protein</fullName>
    </submittedName>
</protein>
<dbReference type="CTD" id="9949801"/>